<feature type="domain" description="C3H1-type" evidence="3">
    <location>
        <begin position="913"/>
        <end position="941"/>
    </location>
</feature>
<accession>A0A9P1C6A5</accession>
<dbReference type="EMBL" id="CAMXCT010000991">
    <property type="protein sequence ID" value="CAI3985452.1"/>
    <property type="molecule type" value="Genomic_DNA"/>
</dbReference>
<evidence type="ECO:0000313" key="5">
    <source>
        <dbReference type="EMBL" id="CAL1138827.1"/>
    </source>
</evidence>
<protein>
    <recommendedName>
        <fullName evidence="3">C3H1-type domain-containing protein</fullName>
    </recommendedName>
</protein>
<dbReference type="EMBL" id="CAMXCT030000991">
    <property type="protein sequence ID" value="CAL4772764.1"/>
    <property type="molecule type" value="Genomic_DNA"/>
</dbReference>
<dbReference type="Proteomes" id="UP001152797">
    <property type="component" value="Unassembled WGS sequence"/>
</dbReference>
<keyword evidence="1" id="KW-0863">Zinc-finger</keyword>
<dbReference type="PROSITE" id="PS50103">
    <property type="entry name" value="ZF_C3H1"/>
    <property type="match status" value="1"/>
</dbReference>
<feature type="region of interest" description="Disordered" evidence="2">
    <location>
        <begin position="577"/>
        <end position="600"/>
    </location>
</feature>
<keyword evidence="6" id="KW-1185">Reference proteome</keyword>
<feature type="region of interest" description="Disordered" evidence="2">
    <location>
        <begin position="419"/>
        <end position="439"/>
    </location>
</feature>
<feature type="compositionally biased region" description="Low complexity" evidence="2">
    <location>
        <begin position="420"/>
        <end position="432"/>
    </location>
</feature>
<keyword evidence="1" id="KW-0862">Zinc</keyword>
<feature type="region of interest" description="Disordered" evidence="2">
    <location>
        <begin position="1161"/>
        <end position="1227"/>
    </location>
</feature>
<reference evidence="4" key="1">
    <citation type="submission" date="2022-10" db="EMBL/GenBank/DDBJ databases">
        <authorList>
            <person name="Chen Y."/>
            <person name="Dougan E. K."/>
            <person name="Chan C."/>
            <person name="Rhodes N."/>
            <person name="Thang M."/>
        </authorList>
    </citation>
    <scope>NUCLEOTIDE SEQUENCE</scope>
</reference>
<evidence type="ECO:0000313" key="4">
    <source>
        <dbReference type="EMBL" id="CAI3985452.1"/>
    </source>
</evidence>
<evidence type="ECO:0000256" key="1">
    <source>
        <dbReference type="PROSITE-ProRule" id="PRU00723"/>
    </source>
</evidence>
<name>A0A9P1C6A5_9DINO</name>
<sequence length="1766" mass="196980">MAVWLVSSARCAVHGCDLDKASKAPVRRRSEVRCMGSQALQLGEEVVLATQLAERLGIECEPWMVVFVKEQIQDAYNHLELDVRLSGTEEPSGSGDKVVGREAVQVPKRGKLKKIPLLAAPAGPDGESEEDKVYHGLAGFEDWQWLSSSPLVDVVVRDLLKKLEDGAPPRRRALRILSTFVPALERLVLDQQKEDRLRAGAFVKLLKVWASLRFDDAAHMRVDMVRCYDKKMSGLLRRTKTTGGGKRVKELPFHVSECAWIDDDDWLQVGVEVLGSAVGKSRSFLIPAGVSQGLGVGDYVMAYQEAVFWSTEVMQELKDKSGVDTGGVRSVCTYVQCCCQQDAGEPVKAGEGCLAFDEGAVLEDLKVWLCEKWRVDPEEARTAVDEWKAKLRPTSSVRRRAPDGQGRLGSVYDAELLKADSSSSSSDSSSSSKVSGRSLADPAVPMSLAPCMEIWHLFGCTRERLWQHLDGSLRVLPGFFEAMPVPPLIDNGGRSACGSGAVALRTTSADRKDGFVVVFNRIDRGRLHKAGGGGCWMARRRKFKKAAFFDDEPSEDNYTTRTEPEPGKGAAECSVLGKPHGAHGQESGRTRGSHPIPPRSHLGGSVSGCIGWLCFEHVWIASVGVSKGSSRGAAMRVALTEEQKEEALRRGNADLKFLFERNEVPRDVIAGWFHAGVTTLEKFGNIAKDVNDLVDVLKDYLGIDQAASLKARVQVAAVTCAWTNAKTRIQRAAEMEAELAVGTLDEKATPAKEYVEKKLQEVESGDYRAEELAEVVSREEVEPDSLIPLWDSKGPELQGGYVKVFEDYKDYLLGEHVFGLYARDADGMTVAAPPFRLVLAYERAIRKEAAKRMNQERHFTTPLALVAKRPSAAQPAASGEYGGVRKQRFEAKGGKDKGRGKGKQMQGCASHNREGTPICYRFNMAGEKCKQKNCKFAHQCGICFSDKHAMYQCTANKRRLARKFHCVVEVLEVDLRHSRKADCTQPAVQRKWLQFIEAGLADALVITPPCSTFSRAPWANEDGPFPLRSSECLRGFTWNAGERRRKAELGNILADFAFEAMKRQLGHPDKKAFMEQPEDLGRTRKERVPAHKPGSMWQFPQHQVLLQKEGVRSVVFAQLDFGSPSPSMQQCLKGFHNWTQRAGILGLCDWVATQILASFQQNSDKRGGQENNQENKKRSPPDESPPGENQHGSKRQRVEEQRGKGKEENTVGNRKEKAPRLCGVGTAEGKAERQVDWALKFDPHEVCMVEKPNYPSAREHEEHLRQHLEEEVREGLVAKMSRGEFEAKFGEERAVAALAAHRRFKYREDEQGYLACKVSEEDDQIYVNKVGTFGITSTPYWWSRLSGALLRLGHYLVGPVPIEALLYADDLETMGVGKEGRKGQVLMFVILAALGSPFKWKKQRGGMVTEWIGLTTDFGGYALGLSERRAGWLVGWMRKLCEKKLVSPREFAAGLGRLGFAATVLLWEKPFLGPLYVWAAAIREQRGEVIPWAILSILDWLSSRLEEGGRMEAVREEELGHGKEVTFYTDARASEVEACIGGHLAISPDKKLCPRAWFSFRVDEVMAPWLMKRGGNPKRMIAALELLATLVAVKLWGGGRSTALRARAKAFTDNRGNALAVLKGMSTKFPLTLLLMELTEELRSKDLKLDLEWVRREENVEADALSNEDWKDFSEELRDVRRPEEIGWKVLDKLQVRGEELYVQIQELKEQRSKRKRVAGLGKAWAGTHWEAVVSVKRLRIKHWRLRAEFSQDEVFGEAVAQFVAV</sequence>
<comment type="caution">
    <text evidence="4">The sequence shown here is derived from an EMBL/GenBank/DDBJ whole genome shotgun (WGS) entry which is preliminary data.</text>
</comment>
<gene>
    <name evidence="4" type="ORF">C1SCF055_LOCUS12896</name>
</gene>
<keyword evidence="1" id="KW-0479">Metal-binding</keyword>
<feature type="zinc finger region" description="C3H1-type" evidence="1">
    <location>
        <begin position="913"/>
        <end position="941"/>
    </location>
</feature>
<evidence type="ECO:0000259" key="3">
    <source>
        <dbReference type="PROSITE" id="PS50103"/>
    </source>
</evidence>
<evidence type="ECO:0000256" key="2">
    <source>
        <dbReference type="SAM" id="MobiDB-lite"/>
    </source>
</evidence>
<dbReference type="InterPro" id="IPR000571">
    <property type="entry name" value="Znf_CCCH"/>
</dbReference>
<feature type="compositionally biased region" description="Basic and acidic residues" evidence="2">
    <location>
        <begin position="1163"/>
        <end position="1181"/>
    </location>
</feature>
<dbReference type="EMBL" id="CAMXCT020000991">
    <property type="protein sequence ID" value="CAL1138827.1"/>
    <property type="molecule type" value="Genomic_DNA"/>
</dbReference>
<feature type="compositionally biased region" description="Basic and acidic residues" evidence="2">
    <location>
        <begin position="1196"/>
        <end position="1219"/>
    </location>
</feature>
<dbReference type="PANTHER" id="PTHR33050:SF7">
    <property type="entry name" value="RIBONUCLEASE H"/>
    <property type="match status" value="1"/>
</dbReference>
<dbReference type="InterPro" id="IPR052055">
    <property type="entry name" value="Hepadnavirus_pol/RT"/>
</dbReference>
<proteinExistence type="predicted"/>
<reference evidence="5" key="2">
    <citation type="submission" date="2024-04" db="EMBL/GenBank/DDBJ databases">
        <authorList>
            <person name="Chen Y."/>
            <person name="Shah S."/>
            <person name="Dougan E. K."/>
            <person name="Thang M."/>
            <person name="Chan C."/>
        </authorList>
    </citation>
    <scope>NUCLEOTIDE SEQUENCE [LARGE SCALE GENOMIC DNA]</scope>
</reference>
<dbReference type="GO" id="GO:0008270">
    <property type="term" value="F:zinc ion binding"/>
    <property type="evidence" value="ECO:0007669"/>
    <property type="project" value="UniProtKB-KW"/>
</dbReference>
<evidence type="ECO:0000313" key="6">
    <source>
        <dbReference type="Proteomes" id="UP001152797"/>
    </source>
</evidence>
<dbReference type="PANTHER" id="PTHR33050">
    <property type="entry name" value="REVERSE TRANSCRIPTASE DOMAIN-CONTAINING PROTEIN"/>
    <property type="match status" value="1"/>
</dbReference>
<organism evidence="4">
    <name type="scientific">Cladocopium goreaui</name>
    <dbReference type="NCBI Taxonomy" id="2562237"/>
    <lineage>
        <taxon>Eukaryota</taxon>
        <taxon>Sar</taxon>
        <taxon>Alveolata</taxon>
        <taxon>Dinophyceae</taxon>
        <taxon>Suessiales</taxon>
        <taxon>Symbiodiniaceae</taxon>
        <taxon>Cladocopium</taxon>
    </lineage>
</organism>